<dbReference type="AlphaFoldDB" id="A0A1W5ZR46"/>
<evidence type="ECO:0000313" key="1">
    <source>
        <dbReference type="EMBL" id="ARI75763.1"/>
    </source>
</evidence>
<organism evidence="1 2">
    <name type="scientific">Halobacillus mangrovi</name>
    <dbReference type="NCBI Taxonomy" id="402384"/>
    <lineage>
        <taxon>Bacteria</taxon>
        <taxon>Bacillati</taxon>
        <taxon>Bacillota</taxon>
        <taxon>Bacilli</taxon>
        <taxon>Bacillales</taxon>
        <taxon>Bacillaceae</taxon>
        <taxon>Halobacillus</taxon>
    </lineage>
</organism>
<gene>
    <name evidence="1" type="ORF">HM131_02490</name>
</gene>
<dbReference type="EMBL" id="CP020772">
    <property type="protein sequence ID" value="ARI75763.1"/>
    <property type="molecule type" value="Genomic_DNA"/>
</dbReference>
<dbReference type="Proteomes" id="UP000192527">
    <property type="component" value="Chromosome"/>
</dbReference>
<keyword evidence="2" id="KW-1185">Reference proteome</keyword>
<name>A0A1W5ZR46_9BACI</name>
<sequence length="71" mass="8114">MGDSCGNGMAGKTPQVGKPRRLAAIPAKSDDFIDHLSWKSITETEFLKIVNKLEFEYFSKTPLRQRHLIFF</sequence>
<proteinExistence type="predicted"/>
<evidence type="ECO:0000313" key="2">
    <source>
        <dbReference type="Proteomes" id="UP000192527"/>
    </source>
</evidence>
<accession>A0A1W5ZR46</accession>
<protein>
    <submittedName>
        <fullName evidence="1">Uncharacterized protein</fullName>
    </submittedName>
</protein>
<dbReference type="KEGG" id="hmn:HM131_02490"/>
<reference evidence="1 2" key="1">
    <citation type="submission" date="2017-04" db="EMBL/GenBank/DDBJ databases">
        <title>The whole genome sequencing and assembly of Halobacillus mangrovi strain.</title>
        <authorList>
            <person name="Lee S.-J."/>
            <person name="Park M.-K."/>
            <person name="Kim J.-Y."/>
            <person name="Lee Y.-J."/>
            <person name="Yi H."/>
            <person name="Bahn Y.-S."/>
            <person name="Kim J.F."/>
            <person name="Lee D.-W."/>
        </authorList>
    </citation>
    <scope>NUCLEOTIDE SEQUENCE [LARGE SCALE GENOMIC DNA]</scope>
    <source>
        <strain evidence="1 2">KTB 131</strain>
    </source>
</reference>